<organism evidence="1 2">
    <name type="scientific">Fervidicola ferrireducens</name>
    <dbReference type="NCBI Taxonomy" id="520764"/>
    <lineage>
        <taxon>Bacteria</taxon>
        <taxon>Bacillati</taxon>
        <taxon>Bacillota</taxon>
        <taxon>Clostridia</taxon>
        <taxon>Thermosediminibacterales</taxon>
        <taxon>Thermosediminibacteraceae</taxon>
        <taxon>Fervidicola</taxon>
    </lineage>
</organism>
<dbReference type="EMBL" id="LOED01000018">
    <property type="protein sequence ID" value="KXG76610.1"/>
    <property type="molecule type" value="Genomic_DNA"/>
</dbReference>
<proteinExistence type="predicted"/>
<comment type="caution">
    <text evidence="1">The sequence shown here is derived from an EMBL/GenBank/DDBJ whole genome shotgun (WGS) entry which is preliminary data.</text>
</comment>
<dbReference type="Proteomes" id="UP000070427">
    <property type="component" value="Unassembled WGS sequence"/>
</dbReference>
<dbReference type="InParanoid" id="A0A140L7T5"/>
<sequence>MRNLLQFAFSTARYSIALLKFGVRMLQRAFRGDEY</sequence>
<evidence type="ECO:0000313" key="1">
    <source>
        <dbReference type="EMBL" id="KXG76610.1"/>
    </source>
</evidence>
<reference evidence="1 2" key="1">
    <citation type="submission" date="2015-12" db="EMBL/GenBank/DDBJ databases">
        <title>Draft genome sequnece of Fervidicola ferrireducens strain Y170.</title>
        <authorList>
            <person name="Patel B.K."/>
        </authorList>
    </citation>
    <scope>NUCLEOTIDE SEQUENCE [LARGE SCALE GENOMIC DNA]</scope>
    <source>
        <strain evidence="1 2">Y170</strain>
    </source>
</reference>
<dbReference type="AlphaFoldDB" id="A0A140L7T5"/>
<evidence type="ECO:0000313" key="2">
    <source>
        <dbReference type="Proteomes" id="UP000070427"/>
    </source>
</evidence>
<protein>
    <submittedName>
        <fullName evidence="1">Uncharacterized protein</fullName>
    </submittedName>
</protein>
<name>A0A140L7T5_9FIRM</name>
<keyword evidence="2" id="KW-1185">Reference proteome</keyword>
<accession>A0A140L7T5</accession>
<gene>
    <name evidence="1" type="ORF">AN618_15030</name>
</gene>